<gene>
    <name evidence="16" type="primary">LOC113868022</name>
</gene>
<dbReference type="SUPFAM" id="SSF56112">
    <property type="entry name" value="Protein kinase-like (PK-like)"/>
    <property type="match status" value="1"/>
</dbReference>
<evidence type="ECO:0000256" key="13">
    <source>
        <dbReference type="RuleBase" id="RU000304"/>
    </source>
</evidence>
<feature type="domain" description="Protein kinase" evidence="14">
    <location>
        <begin position="52"/>
        <end position="314"/>
    </location>
</feature>
<evidence type="ECO:0000256" key="1">
    <source>
        <dbReference type="ARBA" id="ARBA00022527"/>
    </source>
</evidence>
<evidence type="ECO:0000313" key="15">
    <source>
        <dbReference type="Proteomes" id="UP000694853"/>
    </source>
</evidence>
<evidence type="ECO:0000256" key="10">
    <source>
        <dbReference type="ARBA" id="ARBA00049299"/>
    </source>
</evidence>
<dbReference type="FunFam" id="1.10.510.10:FF:000350">
    <property type="entry name" value="Mitogen-activated protein kinase 2"/>
    <property type="match status" value="1"/>
</dbReference>
<comment type="similarity">
    <text evidence="7">Belongs to the protein kinase superfamily. STE Ser/Thr protein kinase family. MAP kinase kinase subfamily.</text>
</comment>
<organism evidence="15 16">
    <name type="scientific">Abrus precatorius</name>
    <name type="common">Indian licorice</name>
    <name type="synonym">Glycine abrus</name>
    <dbReference type="NCBI Taxonomy" id="3816"/>
    <lineage>
        <taxon>Eukaryota</taxon>
        <taxon>Viridiplantae</taxon>
        <taxon>Streptophyta</taxon>
        <taxon>Embryophyta</taxon>
        <taxon>Tracheophyta</taxon>
        <taxon>Spermatophyta</taxon>
        <taxon>Magnoliopsida</taxon>
        <taxon>eudicotyledons</taxon>
        <taxon>Gunneridae</taxon>
        <taxon>Pentapetalae</taxon>
        <taxon>rosids</taxon>
        <taxon>fabids</taxon>
        <taxon>Fabales</taxon>
        <taxon>Fabaceae</taxon>
        <taxon>Papilionoideae</taxon>
        <taxon>50 kb inversion clade</taxon>
        <taxon>NPAAA clade</taxon>
        <taxon>indigoferoid/millettioid clade</taxon>
        <taxon>Abreae</taxon>
        <taxon>Abrus</taxon>
    </lineage>
</organism>
<keyword evidence="2" id="KW-0597">Phosphoprotein</keyword>
<dbReference type="PANTHER" id="PTHR48013">
    <property type="entry name" value="DUAL SPECIFICITY MITOGEN-ACTIVATED PROTEIN KINASE KINASE 5-RELATED"/>
    <property type="match status" value="1"/>
</dbReference>
<dbReference type="RefSeq" id="XP_027359374.1">
    <property type="nucleotide sequence ID" value="XM_027503573.1"/>
</dbReference>
<dbReference type="SMART" id="SM00220">
    <property type="entry name" value="S_TKc"/>
    <property type="match status" value="1"/>
</dbReference>
<keyword evidence="3" id="KW-0808">Transferase</keyword>
<evidence type="ECO:0000256" key="2">
    <source>
        <dbReference type="ARBA" id="ARBA00022553"/>
    </source>
</evidence>
<name>A0A8B8LWV3_ABRPR</name>
<dbReference type="EC" id="2.7.12.2" evidence="8"/>
<dbReference type="GO" id="GO:0051707">
    <property type="term" value="P:response to other organism"/>
    <property type="evidence" value="ECO:0007669"/>
    <property type="project" value="UniProtKB-ARBA"/>
</dbReference>
<evidence type="ECO:0000313" key="16">
    <source>
        <dbReference type="RefSeq" id="XP_027359374.1"/>
    </source>
</evidence>
<evidence type="ECO:0000256" key="5">
    <source>
        <dbReference type="ARBA" id="ARBA00022777"/>
    </source>
</evidence>
<keyword evidence="6 12" id="KW-0067">ATP-binding</keyword>
<comment type="catalytic activity">
    <reaction evidence="11">
        <text>L-tyrosyl-[protein] + ATP = O-phospho-L-tyrosyl-[protein] + ADP + H(+)</text>
        <dbReference type="Rhea" id="RHEA:10596"/>
        <dbReference type="Rhea" id="RHEA-COMP:10136"/>
        <dbReference type="Rhea" id="RHEA-COMP:20101"/>
        <dbReference type="ChEBI" id="CHEBI:15378"/>
        <dbReference type="ChEBI" id="CHEBI:30616"/>
        <dbReference type="ChEBI" id="CHEBI:46858"/>
        <dbReference type="ChEBI" id="CHEBI:61978"/>
        <dbReference type="ChEBI" id="CHEBI:456216"/>
        <dbReference type="EC" id="2.7.12.2"/>
    </reaction>
</comment>
<keyword evidence="15" id="KW-1185">Reference proteome</keyword>
<dbReference type="FunFam" id="3.30.200.20:FF:000040">
    <property type="entry name" value="Dual specificity mitogen-activated protein kinase kinase"/>
    <property type="match status" value="1"/>
</dbReference>
<dbReference type="Pfam" id="PF00069">
    <property type="entry name" value="Pkinase"/>
    <property type="match status" value="1"/>
</dbReference>
<dbReference type="PROSITE" id="PS50011">
    <property type="entry name" value="PROTEIN_KINASE_DOM"/>
    <property type="match status" value="1"/>
</dbReference>
<reference evidence="15" key="1">
    <citation type="journal article" date="2019" name="Toxins">
        <title>Detection of Abrin-Like and Prepropulchellin-Like Toxin Genes and Transcripts Using Whole Genome Sequencing and Full-Length Transcript Sequencing of Abrus precatorius.</title>
        <authorList>
            <person name="Hovde B.T."/>
            <person name="Daligault H.E."/>
            <person name="Hanschen E.R."/>
            <person name="Kunde Y.A."/>
            <person name="Johnson M.B."/>
            <person name="Starkenburg S.R."/>
            <person name="Johnson S.L."/>
        </authorList>
    </citation>
    <scope>NUCLEOTIDE SEQUENCE [LARGE SCALE GENOMIC DNA]</scope>
</reference>
<comment type="catalytic activity">
    <reaction evidence="10">
        <text>L-threonyl-[protein] + ATP = O-phospho-L-threonyl-[protein] + ADP + H(+)</text>
        <dbReference type="Rhea" id="RHEA:46608"/>
        <dbReference type="Rhea" id="RHEA-COMP:11060"/>
        <dbReference type="Rhea" id="RHEA-COMP:11605"/>
        <dbReference type="ChEBI" id="CHEBI:15378"/>
        <dbReference type="ChEBI" id="CHEBI:30013"/>
        <dbReference type="ChEBI" id="CHEBI:30616"/>
        <dbReference type="ChEBI" id="CHEBI:61977"/>
        <dbReference type="ChEBI" id="CHEBI:456216"/>
        <dbReference type="EC" id="2.7.12.2"/>
    </reaction>
</comment>
<keyword evidence="1 13" id="KW-0723">Serine/threonine-protein kinase</keyword>
<dbReference type="PROSITE" id="PS00107">
    <property type="entry name" value="PROTEIN_KINASE_ATP"/>
    <property type="match status" value="1"/>
</dbReference>
<comment type="catalytic activity">
    <reaction evidence="9">
        <text>L-seryl-[protein] + ATP = O-phospho-L-seryl-[protein] + ADP + H(+)</text>
        <dbReference type="Rhea" id="RHEA:17989"/>
        <dbReference type="Rhea" id="RHEA-COMP:9863"/>
        <dbReference type="Rhea" id="RHEA-COMP:11604"/>
        <dbReference type="ChEBI" id="CHEBI:15378"/>
        <dbReference type="ChEBI" id="CHEBI:29999"/>
        <dbReference type="ChEBI" id="CHEBI:30616"/>
        <dbReference type="ChEBI" id="CHEBI:83421"/>
        <dbReference type="ChEBI" id="CHEBI:456216"/>
        <dbReference type="EC" id="2.7.12.2"/>
    </reaction>
</comment>
<evidence type="ECO:0000256" key="7">
    <source>
        <dbReference type="ARBA" id="ARBA00038035"/>
    </source>
</evidence>
<dbReference type="GO" id="GO:0004708">
    <property type="term" value="F:MAP kinase kinase activity"/>
    <property type="evidence" value="ECO:0007669"/>
    <property type="project" value="UniProtKB-EC"/>
</dbReference>
<dbReference type="InterPro" id="IPR000719">
    <property type="entry name" value="Prot_kinase_dom"/>
</dbReference>
<proteinExistence type="inferred from homology"/>
<evidence type="ECO:0000256" key="9">
    <source>
        <dbReference type="ARBA" id="ARBA00049014"/>
    </source>
</evidence>
<keyword evidence="5" id="KW-0418">Kinase</keyword>
<dbReference type="AlphaFoldDB" id="A0A8B8LWV3"/>
<dbReference type="Gene3D" id="1.10.510.10">
    <property type="entry name" value="Transferase(Phosphotransferase) domain 1"/>
    <property type="match status" value="1"/>
</dbReference>
<dbReference type="CDD" id="cd06623">
    <property type="entry name" value="PKc_MAPKK_plant_like"/>
    <property type="match status" value="1"/>
</dbReference>
<dbReference type="InterPro" id="IPR011009">
    <property type="entry name" value="Kinase-like_dom_sf"/>
</dbReference>
<dbReference type="PANTHER" id="PTHR48013:SF9">
    <property type="entry name" value="DUAL SPECIFICITY MITOGEN-ACTIVATED PROTEIN KINASE KINASE 5"/>
    <property type="match status" value="1"/>
</dbReference>
<reference evidence="16" key="2">
    <citation type="submission" date="2025-08" db="UniProtKB">
        <authorList>
            <consortium name="RefSeq"/>
        </authorList>
    </citation>
    <scope>IDENTIFICATION</scope>
    <source>
        <tissue evidence="16">Young leaves</tissue>
    </source>
</reference>
<dbReference type="OrthoDB" id="8693905at2759"/>
<accession>A0A8B8LWV3</accession>
<evidence type="ECO:0000256" key="3">
    <source>
        <dbReference type="ARBA" id="ARBA00022679"/>
    </source>
</evidence>
<sequence length="321" mass="35102">MALVRHRRHPNLRLPLLESSERRPRFPLPLPPTATKPSAATGCADAISAGDLEKLAVLGHGNGGTVYKVRHKVTSAIYALKVIHSVTDSTTRRRALSESTILSRAADCPHVVRYHGSFEKPSGDVEILMEYVDGGSLETALKKDGTFSEERLAAVARDVLNGLAYLHARKIAHRDIKPANILVNTEGEVKIADFGVSKLLCRTLESCNSYVGTCAYMSPERFDPDAYGGNYNGFAADIWSLGLTLFELFVGHFPFLQAGQRPDWSTLICAVCFGDAPSLPETASPEFRSFVQCCLKKESGERWTAAQLLTHPFVCKAPNPC</sequence>
<dbReference type="GO" id="GO:0005524">
    <property type="term" value="F:ATP binding"/>
    <property type="evidence" value="ECO:0007669"/>
    <property type="project" value="UniProtKB-UniRule"/>
</dbReference>
<dbReference type="GeneID" id="113868022"/>
<dbReference type="GO" id="GO:0006950">
    <property type="term" value="P:response to stress"/>
    <property type="evidence" value="ECO:0007669"/>
    <property type="project" value="UniProtKB-ARBA"/>
</dbReference>
<dbReference type="Gene3D" id="3.30.200.20">
    <property type="entry name" value="Phosphorylase Kinase, domain 1"/>
    <property type="match status" value="1"/>
</dbReference>
<evidence type="ECO:0000259" key="14">
    <source>
        <dbReference type="PROSITE" id="PS50011"/>
    </source>
</evidence>
<evidence type="ECO:0000256" key="8">
    <source>
        <dbReference type="ARBA" id="ARBA00038999"/>
    </source>
</evidence>
<keyword evidence="4 12" id="KW-0547">Nucleotide-binding</keyword>
<dbReference type="Proteomes" id="UP000694853">
    <property type="component" value="Unplaced"/>
</dbReference>
<dbReference type="GO" id="GO:0004674">
    <property type="term" value="F:protein serine/threonine kinase activity"/>
    <property type="evidence" value="ECO:0007669"/>
    <property type="project" value="UniProtKB-KW"/>
</dbReference>
<dbReference type="KEGG" id="aprc:113868022"/>
<evidence type="ECO:0000256" key="12">
    <source>
        <dbReference type="PROSITE-ProRule" id="PRU10141"/>
    </source>
</evidence>
<dbReference type="InterPro" id="IPR008271">
    <property type="entry name" value="Ser/Thr_kinase_AS"/>
</dbReference>
<evidence type="ECO:0000256" key="11">
    <source>
        <dbReference type="ARBA" id="ARBA00051693"/>
    </source>
</evidence>
<evidence type="ECO:0000256" key="4">
    <source>
        <dbReference type="ARBA" id="ARBA00022741"/>
    </source>
</evidence>
<protein>
    <recommendedName>
        <fullName evidence="8">mitogen-activated protein kinase kinase</fullName>
        <ecNumber evidence="8">2.7.12.2</ecNumber>
    </recommendedName>
</protein>
<dbReference type="InterPro" id="IPR017441">
    <property type="entry name" value="Protein_kinase_ATP_BS"/>
</dbReference>
<dbReference type="PROSITE" id="PS00108">
    <property type="entry name" value="PROTEIN_KINASE_ST"/>
    <property type="match status" value="1"/>
</dbReference>
<feature type="binding site" evidence="12">
    <location>
        <position position="81"/>
    </location>
    <ligand>
        <name>ATP</name>
        <dbReference type="ChEBI" id="CHEBI:30616"/>
    </ligand>
</feature>
<evidence type="ECO:0000256" key="6">
    <source>
        <dbReference type="ARBA" id="ARBA00022840"/>
    </source>
</evidence>